<sequence length="778" mass="88359" precursor="true">MSRIRVLPLCSAVALALPLCVSAADSKDASDATALSNEGLRLRLSRGLNEQAPTERDEAPTYLSAYRMVGRTNEKIELYDDAEVRRGGAVLRGDTITYTFSTDEVYSKGNALVARNGTVFKGPELTYRLDAETGEMPDATFRYLPNEMRGTSDKVELLGGGRAKMCNAVITTCREGEEAWWITADSVDYDQLDESAVGRNATLYLGGVPIFASPYFSFPVGSERKTGFLTPRFGINSTLGVNLELPFYWNIAPNYDYTFTPKPMSKRGVLLGNEFRYLQPSFSGELTYDVIFKDKETKDRRYALSWKHFQRLGRGGPTLGVDYQRVSDNDYISDFSTTIRESSENILNQKVWLSYGKTYWSTSLGVYKNQTLAPGGRRQTEKPYEKVPEFNLSGNVADFHGFTLTSRLTATRFDRGAGSTVGRHHLSGDGYRTLLDSSISYPLMGPFWFITPKFQYNMAWYRDIHDAASYVDRSGSRLVPIYSLDSGLVFERNTTFFGRETEQTLEPRLFYAYIPYRDQSHLPNFDSSEADMNFAELFSPNKYTGSDRIANTNQLSAILTTRMLDAGTGKEWFTASVGQRYYFENNQVGLYWSDPAKTKNRSDLLASAQFSFYQDWRIEGMVQYSSEWSKVSKTTAGVRYNPRKFSTVSLYYLYNYNPNDKRDAYYNTNIRQVDFSFQWPIVKDLYALGRYNYSLRDHRVVDSLAGLEYRAGCWILRGAIQRYIRSEGRTTTNFFFELQLVGLGTVGSSPIEALSEGISGYQPLGPRPVEVGRYDYYE</sequence>
<dbReference type="OrthoDB" id="9760225at2"/>
<comment type="subunit">
    <text evidence="1">Component of the lipopolysaccharide transport and assembly complex. Interacts with LptE and LptA.</text>
</comment>
<protein>
    <recommendedName>
        <fullName evidence="1">LPS-assembly protein LptD</fullName>
    </recommendedName>
</protein>
<comment type="caution">
    <text evidence="3">The sequence shown here is derived from an EMBL/GenBank/DDBJ whole genome shotgun (WGS) entry which is preliminary data.</text>
</comment>
<dbReference type="InterPro" id="IPR020889">
    <property type="entry name" value="LipoPS_assembly_LptD"/>
</dbReference>
<dbReference type="GO" id="GO:0015920">
    <property type="term" value="P:lipopolysaccharide transport"/>
    <property type="evidence" value="ECO:0007669"/>
    <property type="project" value="InterPro"/>
</dbReference>
<dbReference type="GO" id="GO:0009279">
    <property type="term" value="C:cell outer membrane"/>
    <property type="evidence" value="ECO:0007669"/>
    <property type="project" value="UniProtKB-SubCell"/>
</dbReference>
<comment type="caution">
    <text evidence="1">Lacks conserved residue(s) required for the propagation of feature annotation.</text>
</comment>
<evidence type="ECO:0000256" key="1">
    <source>
        <dbReference type="HAMAP-Rule" id="MF_01411"/>
    </source>
</evidence>
<dbReference type="InterPro" id="IPR007543">
    <property type="entry name" value="LptD_C"/>
</dbReference>
<dbReference type="Proteomes" id="UP000472580">
    <property type="component" value="Unassembled WGS sequence"/>
</dbReference>
<feature type="chain" id="PRO_5027186127" description="LPS-assembly protein LptD" evidence="1">
    <location>
        <begin position="24"/>
        <end position="778"/>
    </location>
</feature>
<dbReference type="HAMAP" id="MF_01411">
    <property type="entry name" value="LPS_assembly_LptD"/>
    <property type="match status" value="1"/>
</dbReference>
<evidence type="ECO:0000313" key="4">
    <source>
        <dbReference type="Proteomes" id="UP000472580"/>
    </source>
</evidence>
<keyword evidence="1" id="KW-0732">Signal</keyword>
<comment type="function">
    <text evidence="1">Together with LptE, is involved in the assembly of lipopolysaccharide (LPS) at the surface of the outer membrane.</text>
</comment>
<feature type="signal peptide" evidence="1">
    <location>
        <begin position="1"/>
        <end position="23"/>
    </location>
</feature>
<dbReference type="RefSeq" id="WP_160334743.1">
    <property type="nucleotide sequence ID" value="NZ_CALPCV010000001.1"/>
</dbReference>
<evidence type="ECO:0000259" key="2">
    <source>
        <dbReference type="Pfam" id="PF04453"/>
    </source>
</evidence>
<dbReference type="Pfam" id="PF04453">
    <property type="entry name" value="LptD"/>
    <property type="match status" value="1"/>
</dbReference>
<keyword evidence="4" id="KW-1185">Reference proteome</keyword>
<dbReference type="EMBL" id="WSRP01000008">
    <property type="protein sequence ID" value="MVX56308.1"/>
    <property type="molecule type" value="Genomic_DNA"/>
</dbReference>
<evidence type="ECO:0000313" key="3">
    <source>
        <dbReference type="EMBL" id="MVX56308.1"/>
    </source>
</evidence>
<comment type="similarity">
    <text evidence="1">Belongs to the LptD family.</text>
</comment>
<gene>
    <name evidence="1 3" type="primary">lptD</name>
    <name evidence="3" type="ORF">E5987_03690</name>
</gene>
<dbReference type="InterPro" id="IPR050218">
    <property type="entry name" value="LptD"/>
</dbReference>
<accession>A0A6L6YI05</accession>
<dbReference type="GO" id="GO:1990351">
    <property type="term" value="C:transporter complex"/>
    <property type="evidence" value="ECO:0007669"/>
    <property type="project" value="TreeGrafter"/>
</dbReference>
<comment type="subcellular location">
    <subcellularLocation>
        <location evidence="1">Cell outer membrane</location>
    </subcellularLocation>
</comment>
<dbReference type="PANTHER" id="PTHR30189">
    <property type="entry name" value="LPS-ASSEMBLY PROTEIN"/>
    <property type="match status" value="1"/>
</dbReference>
<feature type="domain" description="LptD C-terminal" evidence="2">
    <location>
        <begin position="300"/>
        <end position="683"/>
    </location>
</feature>
<dbReference type="GO" id="GO:0043165">
    <property type="term" value="P:Gram-negative-bacterium-type cell outer membrane assembly"/>
    <property type="evidence" value="ECO:0007669"/>
    <property type="project" value="UniProtKB-UniRule"/>
</dbReference>
<organism evidence="3 4">
    <name type="scientific">Parasutterella muris</name>
    <dbReference type="NCBI Taxonomy" id="2565572"/>
    <lineage>
        <taxon>Bacteria</taxon>
        <taxon>Pseudomonadati</taxon>
        <taxon>Pseudomonadota</taxon>
        <taxon>Betaproteobacteria</taxon>
        <taxon>Burkholderiales</taxon>
        <taxon>Sutterellaceae</taxon>
        <taxon>Parasutterella</taxon>
    </lineage>
</organism>
<keyword evidence="1" id="KW-0472">Membrane</keyword>
<dbReference type="PANTHER" id="PTHR30189:SF1">
    <property type="entry name" value="LPS-ASSEMBLY PROTEIN LPTD"/>
    <property type="match status" value="1"/>
</dbReference>
<proteinExistence type="inferred from homology"/>
<keyword evidence="1" id="KW-0998">Cell outer membrane</keyword>
<reference evidence="3 4" key="1">
    <citation type="submission" date="2019-12" db="EMBL/GenBank/DDBJ databases">
        <title>Microbes associate with the intestines of laboratory mice.</title>
        <authorList>
            <person name="Navarre W."/>
            <person name="Wong E."/>
        </authorList>
    </citation>
    <scope>NUCLEOTIDE SEQUENCE [LARGE SCALE GENOMIC DNA]</scope>
    <source>
        <strain evidence="3 4">NM82_D38</strain>
    </source>
</reference>
<dbReference type="AlphaFoldDB" id="A0A6L6YI05"/>
<name>A0A6L6YI05_9BURK</name>